<dbReference type="SUPFAM" id="SSF56672">
    <property type="entry name" value="DNA/RNA polymerases"/>
    <property type="match status" value="1"/>
</dbReference>
<evidence type="ECO:0000313" key="1">
    <source>
        <dbReference type="EMBL" id="CAI2183037.1"/>
    </source>
</evidence>
<protein>
    <submittedName>
        <fullName evidence="1">16086_t:CDS:1</fullName>
    </submittedName>
</protein>
<dbReference type="PANTHER" id="PTHR24559">
    <property type="entry name" value="TRANSPOSON TY3-I GAG-POL POLYPROTEIN"/>
    <property type="match status" value="1"/>
</dbReference>
<dbReference type="AlphaFoldDB" id="A0A9W4SWE5"/>
<organism evidence="1 2">
    <name type="scientific">Funneliformis geosporum</name>
    <dbReference type="NCBI Taxonomy" id="1117311"/>
    <lineage>
        <taxon>Eukaryota</taxon>
        <taxon>Fungi</taxon>
        <taxon>Fungi incertae sedis</taxon>
        <taxon>Mucoromycota</taxon>
        <taxon>Glomeromycotina</taxon>
        <taxon>Glomeromycetes</taxon>
        <taxon>Glomerales</taxon>
        <taxon>Glomeraceae</taxon>
        <taxon>Funneliformis</taxon>
    </lineage>
</organism>
<sequence>MDPNDQAKIAFITSQGFYEFKVMPFGLTNTPATFQNLINKYLKKKLDSLLKNAKLKLGKDKCDFAKLELAFLRYIVSE</sequence>
<dbReference type="OrthoDB" id="8050260at2759"/>
<dbReference type="InterPro" id="IPR053134">
    <property type="entry name" value="RNA-dir_DNA_polymerase"/>
</dbReference>
<dbReference type="PANTHER" id="PTHR24559:SF454">
    <property type="entry name" value="RIBONUCLEASE H"/>
    <property type="match status" value="1"/>
</dbReference>
<accession>A0A9W4SWE5</accession>
<comment type="caution">
    <text evidence="1">The sequence shown here is derived from an EMBL/GenBank/DDBJ whole genome shotgun (WGS) entry which is preliminary data.</text>
</comment>
<evidence type="ECO:0000313" key="2">
    <source>
        <dbReference type="Proteomes" id="UP001153678"/>
    </source>
</evidence>
<dbReference type="EMBL" id="CAMKVN010002910">
    <property type="protein sequence ID" value="CAI2183037.1"/>
    <property type="molecule type" value="Genomic_DNA"/>
</dbReference>
<reference evidence="1" key="1">
    <citation type="submission" date="2022-08" db="EMBL/GenBank/DDBJ databases">
        <authorList>
            <person name="Kallberg Y."/>
            <person name="Tangrot J."/>
            <person name="Rosling A."/>
        </authorList>
    </citation>
    <scope>NUCLEOTIDE SEQUENCE</scope>
    <source>
        <strain evidence="1">Wild A</strain>
    </source>
</reference>
<gene>
    <name evidence="1" type="ORF">FWILDA_LOCUS10877</name>
</gene>
<dbReference type="Proteomes" id="UP001153678">
    <property type="component" value="Unassembled WGS sequence"/>
</dbReference>
<name>A0A9W4SWE5_9GLOM</name>
<keyword evidence="2" id="KW-1185">Reference proteome</keyword>
<dbReference type="Gene3D" id="3.10.10.10">
    <property type="entry name" value="HIV Type 1 Reverse Transcriptase, subunit A, domain 1"/>
    <property type="match status" value="1"/>
</dbReference>
<proteinExistence type="predicted"/>
<dbReference type="InterPro" id="IPR043502">
    <property type="entry name" value="DNA/RNA_pol_sf"/>
</dbReference>